<keyword evidence="5" id="KW-1185">Reference proteome</keyword>
<accession>A0ABP0C9X5</accession>
<organism evidence="4 5">
    <name type="scientific">Sporothrix eucalyptigena</name>
    <dbReference type="NCBI Taxonomy" id="1812306"/>
    <lineage>
        <taxon>Eukaryota</taxon>
        <taxon>Fungi</taxon>
        <taxon>Dikarya</taxon>
        <taxon>Ascomycota</taxon>
        <taxon>Pezizomycotina</taxon>
        <taxon>Sordariomycetes</taxon>
        <taxon>Sordariomycetidae</taxon>
        <taxon>Ophiostomatales</taxon>
        <taxon>Ophiostomataceae</taxon>
        <taxon>Sporothrix</taxon>
    </lineage>
</organism>
<protein>
    <submittedName>
        <fullName evidence="4">Uncharacterized protein</fullName>
    </submittedName>
</protein>
<gene>
    <name evidence="4" type="ORF">SEUCBS140593_006788</name>
</gene>
<sequence>MAYTGETAYITGGASGIARSLAEALVKQGVKIFIADRNFEGAEKVAQELNASAGTEAAWPVQVDVADWESQRAGFEAAVAKLGRIDYVFPIAGISEVPWLPKQDADDTSFVKPNMAVFDVNAYGPLYTSALAIQQFRRQEPNKHGYRGKIVIVSSACGFYYIPTLPIYTSAKHGMVGFTRAFGTYLPREQITLNTLCPNIVETGISTGAFYDKAREKGLLITLESLTKAFEYLMGDSDVSGNAIEILPGNDGFRIKELPAFTNDEARESIALATAPDHRAWKMHAPIYD</sequence>
<dbReference type="InterPro" id="IPR002347">
    <property type="entry name" value="SDR_fam"/>
</dbReference>
<dbReference type="Proteomes" id="UP001642482">
    <property type="component" value="Unassembled WGS sequence"/>
</dbReference>
<dbReference type="PROSITE" id="PS00061">
    <property type="entry name" value="ADH_SHORT"/>
    <property type="match status" value="1"/>
</dbReference>
<reference evidence="4 5" key="1">
    <citation type="submission" date="2024-01" db="EMBL/GenBank/DDBJ databases">
        <authorList>
            <person name="Allen C."/>
            <person name="Tagirdzhanova G."/>
        </authorList>
    </citation>
    <scope>NUCLEOTIDE SEQUENCE [LARGE SCALE GENOMIC DNA]</scope>
</reference>
<evidence type="ECO:0000313" key="4">
    <source>
        <dbReference type="EMBL" id="CAK7228059.1"/>
    </source>
</evidence>
<name>A0ABP0C9X5_9PEZI</name>
<dbReference type="InterPro" id="IPR020904">
    <property type="entry name" value="Sc_DH/Rdtase_CS"/>
</dbReference>
<evidence type="ECO:0000313" key="5">
    <source>
        <dbReference type="Proteomes" id="UP001642482"/>
    </source>
</evidence>
<dbReference type="SUPFAM" id="SSF51735">
    <property type="entry name" value="NAD(P)-binding Rossmann-fold domains"/>
    <property type="match status" value="1"/>
</dbReference>
<evidence type="ECO:0000256" key="1">
    <source>
        <dbReference type="ARBA" id="ARBA00006484"/>
    </source>
</evidence>
<evidence type="ECO:0000256" key="3">
    <source>
        <dbReference type="ARBA" id="ARBA00023002"/>
    </source>
</evidence>
<dbReference type="EMBL" id="CAWUHD010000077">
    <property type="protein sequence ID" value="CAK7228059.1"/>
    <property type="molecule type" value="Genomic_DNA"/>
</dbReference>
<proteinExistence type="inferred from homology"/>
<keyword evidence="3" id="KW-0560">Oxidoreductase</keyword>
<comment type="caution">
    <text evidence="4">The sequence shown here is derived from an EMBL/GenBank/DDBJ whole genome shotgun (WGS) entry which is preliminary data.</text>
</comment>
<dbReference type="PANTHER" id="PTHR44229:SF4">
    <property type="entry name" value="15-HYDROXYPROSTAGLANDIN DEHYDROGENASE [NAD(+)]"/>
    <property type="match status" value="1"/>
</dbReference>
<comment type="similarity">
    <text evidence="1">Belongs to the short-chain dehydrogenases/reductases (SDR) family.</text>
</comment>
<evidence type="ECO:0000256" key="2">
    <source>
        <dbReference type="ARBA" id="ARBA00022857"/>
    </source>
</evidence>
<dbReference type="InterPro" id="IPR036291">
    <property type="entry name" value="NAD(P)-bd_dom_sf"/>
</dbReference>
<dbReference type="Gene3D" id="3.40.50.720">
    <property type="entry name" value="NAD(P)-binding Rossmann-like Domain"/>
    <property type="match status" value="1"/>
</dbReference>
<keyword evidence="2" id="KW-0521">NADP</keyword>
<dbReference type="PANTHER" id="PTHR44229">
    <property type="entry name" value="15-HYDROXYPROSTAGLANDIN DEHYDROGENASE [NAD(+)]"/>
    <property type="match status" value="1"/>
</dbReference>
<dbReference type="PRINTS" id="PR00081">
    <property type="entry name" value="GDHRDH"/>
</dbReference>
<dbReference type="Pfam" id="PF00106">
    <property type="entry name" value="adh_short"/>
    <property type="match status" value="1"/>
</dbReference>